<organism evidence="6 7">
    <name type="scientific">Oxobacter pfennigii</name>
    <dbReference type="NCBI Taxonomy" id="36849"/>
    <lineage>
        <taxon>Bacteria</taxon>
        <taxon>Bacillati</taxon>
        <taxon>Bacillota</taxon>
        <taxon>Clostridia</taxon>
        <taxon>Eubacteriales</taxon>
        <taxon>Clostridiaceae</taxon>
        <taxon>Oxobacter</taxon>
    </lineage>
</organism>
<dbReference type="Pfam" id="PF02561">
    <property type="entry name" value="FliS"/>
    <property type="match status" value="1"/>
</dbReference>
<comment type="caution">
    <text evidence="6">The sequence shown here is derived from an EMBL/GenBank/DDBJ whole genome shotgun (WGS) entry which is preliminary data.</text>
</comment>
<dbReference type="EMBL" id="LKET01000029">
    <property type="protein sequence ID" value="KPU44678.1"/>
    <property type="molecule type" value="Genomic_DNA"/>
</dbReference>
<evidence type="ECO:0000313" key="6">
    <source>
        <dbReference type="EMBL" id="KPU44678.1"/>
    </source>
</evidence>
<dbReference type="GO" id="GO:0044780">
    <property type="term" value="P:bacterial-type flagellum assembly"/>
    <property type="evidence" value="ECO:0007669"/>
    <property type="project" value="InterPro"/>
</dbReference>
<comment type="subcellular location">
    <subcellularLocation>
        <location evidence="1">Cytoplasm</location>
        <location evidence="1">Cytosol</location>
    </subcellularLocation>
</comment>
<keyword evidence="3" id="KW-0963">Cytoplasm</keyword>
<evidence type="ECO:0000256" key="1">
    <source>
        <dbReference type="ARBA" id="ARBA00004514"/>
    </source>
</evidence>
<dbReference type="InterPro" id="IPR036584">
    <property type="entry name" value="FliS_sf"/>
</dbReference>
<keyword evidence="6" id="KW-0282">Flagellum</keyword>
<dbReference type="SUPFAM" id="SSF101116">
    <property type="entry name" value="Flagellar export chaperone FliS"/>
    <property type="match status" value="1"/>
</dbReference>
<proteinExistence type="inferred from homology"/>
<dbReference type="PIRSF" id="PIRSF039090">
    <property type="entry name" value="Flis"/>
    <property type="match status" value="1"/>
</dbReference>
<name>A0A0P8YC34_9CLOT</name>
<evidence type="ECO:0000256" key="3">
    <source>
        <dbReference type="ARBA" id="ARBA00022490"/>
    </source>
</evidence>
<dbReference type="Proteomes" id="UP000050326">
    <property type="component" value="Unassembled WGS sequence"/>
</dbReference>
<keyword evidence="6" id="KW-0966">Cell projection</keyword>
<gene>
    <name evidence="6" type="primary">fliS</name>
    <name evidence="6" type="ORF">OXPF_17640</name>
</gene>
<dbReference type="OrthoDB" id="1524959at2"/>
<sequence length="124" mass="14874">MYNQTSNAYQVYRDNEVLMASRGKLLVMLYEGAMKFLRYAQLSIDDKNYEEANKYFQKTQDIISELMVTLNMDFEVSKGLYSLYDYMKYRLVQANIKKDKEMIDEVYKMLSELKETWEKAMTMI</sequence>
<dbReference type="PANTHER" id="PTHR34773">
    <property type="entry name" value="FLAGELLAR SECRETION CHAPERONE FLIS"/>
    <property type="match status" value="1"/>
</dbReference>
<keyword evidence="7" id="KW-1185">Reference proteome</keyword>
<keyword evidence="5" id="KW-0143">Chaperone</keyword>
<keyword evidence="6" id="KW-0969">Cilium</keyword>
<dbReference type="AlphaFoldDB" id="A0A0P8YC34"/>
<accession>A0A0P8YC34</accession>
<dbReference type="NCBIfam" id="TIGR00208">
    <property type="entry name" value="fliS"/>
    <property type="match status" value="1"/>
</dbReference>
<dbReference type="RefSeq" id="WP_054874817.1">
    <property type="nucleotide sequence ID" value="NZ_LKET01000029.1"/>
</dbReference>
<dbReference type="InterPro" id="IPR003713">
    <property type="entry name" value="FliS"/>
</dbReference>
<evidence type="ECO:0000313" key="7">
    <source>
        <dbReference type="Proteomes" id="UP000050326"/>
    </source>
</evidence>
<protein>
    <submittedName>
        <fullName evidence="6">Flagellar protein FliS</fullName>
    </submittedName>
</protein>
<dbReference type="PATRIC" id="fig|36849.3.peg.1857"/>
<dbReference type="GO" id="GO:0071973">
    <property type="term" value="P:bacterial-type flagellum-dependent cell motility"/>
    <property type="evidence" value="ECO:0007669"/>
    <property type="project" value="TreeGrafter"/>
</dbReference>
<reference evidence="6 7" key="1">
    <citation type="submission" date="2015-09" db="EMBL/GenBank/DDBJ databases">
        <title>Genome sequence of Oxobacter pfennigii DSM 3222.</title>
        <authorList>
            <person name="Poehlein A."/>
            <person name="Bengelsdorf F.R."/>
            <person name="Schiel-Bengelsdorf B."/>
            <person name="Duerre P."/>
            <person name="Daniel R."/>
        </authorList>
    </citation>
    <scope>NUCLEOTIDE SEQUENCE [LARGE SCALE GENOMIC DNA]</scope>
    <source>
        <strain evidence="6 7">DSM 3222</strain>
    </source>
</reference>
<comment type="similarity">
    <text evidence="2">Belongs to the FliS family.</text>
</comment>
<dbReference type="CDD" id="cd16098">
    <property type="entry name" value="FliS"/>
    <property type="match status" value="1"/>
</dbReference>
<dbReference type="STRING" id="36849.OXPF_17640"/>
<evidence type="ECO:0000256" key="4">
    <source>
        <dbReference type="ARBA" id="ARBA00022795"/>
    </source>
</evidence>
<dbReference type="PANTHER" id="PTHR34773:SF1">
    <property type="entry name" value="FLAGELLAR SECRETION CHAPERONE FLIS"/>
    <property type="match status" value="1"/>
</dbReference>
<dbReference type="GO" id="GO:0005829">
    <property type="term" value="C:cytosol"/>
    <property type="evidence" value="ECO:0007669"/>
    <property type="project" value="UniProtKB-SubCell"/>
</dbReference>
<dbReference type="Gene3D" id="1.20.120.340">
    <property type="entry name" value="Flagellar protein FliS"/>
    <property type="match status" value="1"/>
</dbReference>
<keyword evidence="4" id="KW-1005">Bacterial flagellum biogenesis</keyword>
<evidence type="ECO:0000256" key="5">
    <source>
        <dbReference type="ARBA" id="ARBA00023186"/>
    </source>
</evidence>
<evidence type="ECO:0000256" key="2">
    <source>
        <dbReference type="ARBA" id="ARBA00008787"/>
    </source>
</evidence>